<protein>
    <submittedName>
        <fullName evidence="2">Uncharacterized protein</fullName>
    </submittedName>
</protein>
<keyword evidence="1" id="KW-1133">Transmembrane helix</keyword>
<dbReference type="OrthoDB" id="2956246at2759"/>
<evidence type="ECO:0000313" key="3">
    <source>
        <dbReference type="Proteomes" id="UP000050424"/>
    </source>
</evidence>
<feature type="transmembrane region" description="Helical" evidence="1">
    <location>
        <begin position="185"/>
        <end position="202"/>
    </location>
</feature>
<dbReference type="AlphaFoldDB" id="A0A0P7B7F6"/>
<feature type="transmembrane region" description="Helical" evidence="1">
    <location>
        <begin position="160"/>
        <end position="179"/>
    </location>
</feature>
<evidence type="ECO:0000256" key="1">
    <source>
        <dbReference type="SAM" id="Phobius"/>
    </source>
</evidence>
<dbReference type="EMBL" id="LKCW01000207">
    <property type="protein sequence ID" value="KPM36331.1"/>
    <property type="molecule type" value="Genomic_DNA"/>
</dbReference>
<dbReference type="STRING" id="78410.A0A0P7B7F6"/>
<keyword evidence="3" id="KW-1185">Reference proteome</keyword>
<dbReference type="Proteomes" id="UP000050424">
    <property type="component" value="Unassembled WGS sequence"/>
</dbReference>
<keyword evidence="1" id="KW-0472">Membrane</keyword>
<sequence>MDISPRSLIHSWTTTPIPNLSLSASGVLALADLRTVAHRTALTGGSSWLDALVLAPGLHYQQACEDLDRETPAGLFALSTAPAGAATRYGIRNVVTANYLARLCREGGSGLVTLDVGSVGDWEMAKRLRGLLRRRRKMARESGEEYYDISPPDLDWLSHLLYLVSPVLTVASIALMTLFEDWWGLSILFALILSRILNIWAIKHRASSSPPTAPPPDHRIAEYRIDLGGGRVVRLRGVDADLQALTTQAWLRAQSYLDGYLEAAAKLIVYLVAALSGNMTQAGAIVQVSLLILSAALLGLSNAHAHGFRVHGRYALPEMAGVAGESHVGRSTAVQDVEGQAIRNRPGTASP</sequence>
<reference evidence="2 3" key="1">
    <citation type="submission" date="2015-09" db="EMBL/GenBank/DDBJ databases">
        <title>Draft genome of a European isolate of the apple canker pathogen Neonectria ditissima.</title>
        <authorList>
            <person name="Gomez-Cortecero A."/>
            <person name="Harrison R.J."/>
            <person name="Armitage A.D."/>
        </authorList>
    </citation>
    <scope>NUCLEOTIDE SEQUENCE [LARGE SCALE GENOMIC DNA]</scope>
    <source>
        <strain evidence="2 3">R09/05</strain>
    </source>
</reference>
<comment type="caution">
    <text evidence="2">The sequence shown here is derived from an EMBL/GenBank/DDBJ whole genome shotgun (WGS) entry which is preliminary data.</text>
</comment>
<accession>A0A0P7B7F6</accession>
<proteinExistence type="predicted"/>
<gene>
    <name evidence="2" type="ORF">AK830_g10228</name>
</gene>
<keyword evidence="1" id="KW-0812">Transmembrane</keyword>
<evidence type="ECO:0000313" key="2">
    <source>
        <dbReference type="EMBL" id="KPM36331.1"/>
    </source>
</evidence>
<organism evidence="2 3">
    <name type="scientific">Neonectria ditissima</name>
    <dbReference type="NCBI Taxonomy" id="78410"/>
    <lineage>
        <taxon>Eukaryota</taxon>
        <taxon>Fungi</taxon>
        <taxon>Dikarya</taxon>
        <taxon>Ascomycota</taxon>
        <taxon>Pezizomycotina</taxon>
        <taxon>Sordariomycetes</taxon>
        <taxon>Hypocreomycetidae</taxon>
        <taxon>Hypocreales</taxon>
        <taxon>Nectriaceae</taxon>
        <taxon>Neonectria</taxon>
    </lineage>
</organism>
<name>A0A0P7B7F6_9HYPO</name>